<protein>
    <submittedName>
        <fullName evidence="5">Glutaredoxin</fullName>
    </submittedName>
</protein>
<dbReference type="CDD" id="cd02976">
    <property type="entry name" value="NrdH"/>
    <property type="match status" value="1"/>
</dbReference>
<dbReference type="InterPro" id="IPR002109">
    <property type="entry name" value="Glutaredoxin"/>
</dbReference>
<dbReference type="EMBL" id="RKQL01000002">
    <property type="protein sequence ID" value="RPE70637.1"/>
    <property type="molecule type" value="Genomic_DNA"/>
</dbReference>
<evidence type="ECO:0000259" key="3">
    <source>
        <dbReference type="Pfam" id="PF00462"/>
    </source>
</evidence>
<dbReference type="RefSeq" id="WP_245968768.1">
    <property type="nucleotide sequence ID" value="NZ_RKQL01000002.1"/>
</dbReference>
<proteinExistence type="predicted"/>
<feature type="region of interest" description="Disordered" evidence="1">
    <location>
        <begin position="162"/>
        <end position="227"/>
    </location>
</feature>
<dbReference type="AlphaFoldDB" id="A0A3N4V0P8"/>
<comment type="caution">
    <text evidence="5">The sequence shown here is derived from an EMBL/GenBank/DDBJ whole genome shotgun (WGS) entry which is preliminary data.</text>
</comment>
<feature type="signal peptide" evidence="2">
    <location>
        <begin position="1"/>
        <end position="29"/>
    </location>
</feature>
<evidence type="ECO:0000313" key="6">
    <source>
        <dbReference type="Proteomes" id="UP000272193"/>
    </source>
</evidence>
<dbReference type="Gene3D" id="3.40.30.10">
    <property type="entry name" value="Glutaredoxin"/>
    <property type="match status" value="1"/>
</dbReference>
<name>A0A3N4V0P8_9BURK</name>
<evidence type="ECO:0000256" key="1">
    <source>
        <dbReference type="SAM" id="MobiDB-lite"/>
    </source>
</evidence>
<reference evidence="5 6" key="1">
    <citation type="submission" date="2018-11" db="EMBL/GenBank/DDBJ databases">
        <title>Genomic Encyclopedia of Type Strains, Phase IV (KMG-IV): sequencing the most valuable type-strain genomes for metagenomic binning, comparative biology and taxonomic classification.</title>
        <authorList>
            <person name="Goeker M."/>
        </authorList>
    </citation>
    <scope>NUCLEOTIDE SEQUENCE [LARGE SCALE GENOMIC DNA]</scope>
    <source>
        <strain evidence="5 6">DSM 101684</strain>
    </source>
</reference>
<organism evidence="5 6">
    <name type="scientific">Tibeticola sediminis</name>
    <dbReference type="NCBI Taxonomy" id="1917811"/>
    <lineage>
        <taxon>Bacteria</taxon>
        <taxon>Pseudomonadati</taxon>
        <taxon>Pseudomonadota</taxon>
        <taxon>Betaproteobacteria</taxon>
        <taxon>Burkholderiales</taxon>
        <taxon>Comamonadaceae</taxon>
        <taxon>Tibeticola</taxon>
    </lineage>
</organism>
<feature type="compositionally biased region" description="Pro residues" evidence="1">
    <location>
        <begin position="206"/>
        <end position="217"/>
    </location>
</feature>
<dbReference type="InterPro" id="IPR036249">
    <property type="entry name" value="Thioredoxin-like_sf"/>
</dbReference>
<feature type="domain" description="Glutaredoxin" evidence="3">
    <location>
        <begin position="84"/>
        <end position="141"/>
    </location>
</feature>
<dbReference type="SUPFAM" id="SSF52833">
    <property type="entry name" value="Thioredoxin-like"/>
    <property type="match status" value="1"/>
</dbReference>
<feature type="compositionally biased region" description="Low complexity" evidence="1">
    <location>
        <begin position="178"/>
        <end position="205"/>
    </location>
</feature>
<dbReference type="Pfam" id="PF00462">
    <property type="entry name" value="Glutaredoxin"/>
    <property type="match status" value="1"/>
</dbReference>
<keyword evidence="2" id="KW-0732">Signal</keyword>
<feature type="chain" id="PRO_5018160901" evidence="2">
    <location>
        <begin position="30"/>
        <end position="227"/>
    </location>
</feature>
<gene>
    <name evidence="5" type="ORF">EDC62_1120</name>
</gene>
<dbReference type="InterPro" id="IPR025392">
    <property type="entry name" value="DUF4124"/>
</dbReference>
<evidence type="ECO:0000313" key="5">
    <source>
        <dbReference type="EMBL" id="RPE70637.1"/>
    </source>
</evidence>
<dbReference type="Proteomes" id="UP000272193">
    <property type="component" value="Unassembled WGS sequence"/>
</dbReference>
<sequence length="227" mass="23698">MFESIDRRPLRAVFAAVLLLGGGSSSAQALYRIVGPDGRVTYSDVPPPPAAKAASQPARAGAAAAGSGPALPYELQQAVSRYPITLYTTSSCAACDAARAYLRQRGVPFAERTVTTPEDAQLLQQRTQSTELPVLGIGNRIVKGYNETEWRQYLDAAGYPRSAQLPPGYRLPPPAPLAEPKATPAASSAASAAQPADAVAPTSAYEPPPPPAPPPQRAPSNPAGIRF</sequence>
<keyword evidence="6" id="KW-1185">Reference proteome</keyword>
<evidence type="ECO:0000256" key="2">
    <source>
        <dbReference type="SAM" id="SignalP"/>
    </source>
</evidence>
<accession>A0A3N4V0P8</accession>
<dbReference type="Pfam" id="PF13511">
    <property type="entry name" value="DUF4124"/>
    <property type="match status" value="1"/>
</dbReference>
<evidence type="ECO:0000259" key="4">
    <source>
        <dbReference type="Pfam" id="PF13511"/>
    </source>
</evidence>
<feature type="compositionally biased region" description="Low complexity" evidence="1">
    <location>
        <begin position="218"/>
        <end position="227"/>
    </location>
</feature>
<feature type="domain" description="DUF4124" evidence="4">
    <location>
        <begin position="18"/>
        <end position="65"/>
    </location>
</feature>
<dbReference type="PROSITE" id="PS51354">
    <property type="entry name" value="GLUTAREDOXIN_2"/>
    <property type="match status" value="1"/>
</dbReference>